<name>A0A6J5U2P6_PRUAR</name>
<protein>
    <submittedName>
        <fullName evidence="2">Uncharacterized protein</fullName>
    </submittedName>
</protein>
<evidence type="ECO:0000256" key="1">
    <source>
        <dbReference type="SAM" id="MobiDB-lite"/>
    </source>
</evidence>
<feature type="region of interest" description="Disordered" evidence="1">
    <location>
        <begin position="60"/>
        <end position="84"/>
    </location>
</feature>
<sequence>MSCEIGARTTRFSIFAVSIPTPICNAKGHHFSGVNHAMPHSPRFNQDSHLKQACHDNHNRVEVGSSSHVPEEKSSNSVQGEMRFDDIALPREMKLINADNPTFEYISSGEEENILPKSANSNMSDSGSDLLAEESKFQQV</sequence>
<accession>A0A6J5U2P6</accession>
<proteinExistence type="predicted"/>
<gene>
    <name evidence="2" type="ORF">CURHAP_LOCUS13235</name>
</gene>
<dbReference type="Proteomes" id="UP000507222">
    <property type="component" value="Unassembled WGS sequence"/>
</dbReference>
<evidence type="ECO:0000313" key="2">
    <source>
        <dbReference type="EMBL" id="CAB4268808.1"/>
    </source>
</evidence>
<organism evidence="2 3">
    <name type="scientific">Prunus armeniaca</name>
    <name type="common">Apricot</name>
    <name type="synonym">Armeniaca vulgaris</name>
    <dbReference type="NCBI Taxonomy" id="36596"/>
    <lineage>
        <taxon>Eukaryota</taxon>
        <taxon>Viridiplantae</taxon>
        <taxon>Streptophyta</taxon>
        <taxon>Embryophyta</taxon>
        <taxon>Tracheophyta</taxon>
        <taxon>Spermatophyta</taxon>
        <taxon>Magnoliopsida</taxon>
        <taxon>eudicotyledons</taxon>
        <taxon>Gunneridae</taxon>
        <taxon>Pentapetalae</taxon>
        <taxon>rosids</taxon>
        <taxon>fabids</taxon>
        <taxon>Rosales</taxon>
        <taxon>Rosaceae</taxon>
        <taxon>Amygdaloideae</taxon>
        <taxon>Amygdaleae</taxon>
        <taxon>Prunus</taxon>
    </lineage>
</organism>
<feature type="compositionally biased region" description="Polar residues" evidence="1">
    <location>
        <begin position="118"/>
        <end position="127"/>
    </location>
</feature>
<evidence type="ECO:0000313" key="3">
    <source>
        <dbReference type="Proteomes" id="UP000507222"/>
    </source>
</evidence>
<dbReference type="EMBL" id="CAEKDK010000002">
    <property type="protein sequence ID" value="CAB4268808.1"/>
    <property type="molecule type" value="Genomic_DNA"/>
</dbReference>
<dbReference type="AlphaFoldDB" id="A0A6J5U2P6"/>
<feature type="region of interest" description="Disordered" evidence="1">
    <location>
        <begin position="108"/>
        <end position="140"/>
    </location>
</feature>
<reference evidence="2 3" key="1">
    <citation type="submission" date="2020-05" db="EMBL/GenBank/DDBJ databases">
        <authorList>
            <person name="Campoy J."/>
            <person name="Schneeberger K."/>
            <person name="Spophaly S."/>
        </authorList>
    </citation>
    <scope>NUCLEOTIDE SEQUENCE [LARGE SCALE GENOMIC DNA]</scope>
    <source>
        <strain evidence="2">PruArmRojPasFocal</strain>
    </source>
</reference>